<feature type="signal peptide" evidence="1">
    <location>
        <begin position="1"/>
        <end position="22"/>
    </location>
</feature>
<name>A0A2T4U599_9BACI</name>
<dbReference type="InterPro" id="IPR027020">
    <property type="entry name" value="YnjB"/>
</dbReference>
<comment type="caution">
    <text evidence="2">The sequence shown here is derived from an EMBL/GenBank/DDBJ whole genome shotgun (WGS) entry which is preliminary data.</text>
</comment>
<evidence type="ECO:0000256" key="1">
    <source>
        <dbReference type="SAM" id="SignalP"/>
    </source>
</evidence>
<keyword evidence="1" id="KW-0732">Signal</keyword>
<dbReference type="SUPFAM" id="SSF53850">
    <property type="entry name" value="Periplasmic binding protein-like II"/>
    <property type="match status" value="1"/>
</dbReference>
<accession>A0A2T4U599</accession>
<dbReference type="NCBIfam" id="NF008633">
    <property type="entry name" value="PRK11622.1"/>
    <property type="match status" value="1"/>
</dbReference>
<proteinExistence type="predicted"/>
<evidence type="ECO:0000313" key="2">
    <source>
        <dbReference type="EMBL" id="PTL38559.1"/>
    </source>
</evidence>
<dbReference type="EMBL" id="PZJJ01000017">
    <property type="protein sequence ID" value="PTL38559.1"/>
    <property type="molecule type" value="Genomic_DNA"/>
</dbReference>
<feature type="chain" id="PRO_5038581061" evidence="1">
    <location>
        <begin position="23"/>
        <end position="414"/>
    </location>
</feature>
<reference evidence="2 3" key="1">
    <citation type="submission" date="2018-03" db="EMBL/GenBank/DDBJ databases">
        <title>Alkalicoccus saliphilus sp. nov., isolated from a mineral pool.</title>
        <authorList>
            <person name="Zhao B."/>
        </authorList>
    </citation>
    <scope>NUCLEOTIDE SEQUENCE [LARGE SCALE GENOMIC DNA]</scope>
    <source>
        <strain evidence="2 3">6AG</strain>
    </source>
</reference>
<dbReference type="PIRSF" id="PIRSF029172">
    <property type="entry name" value="UCP029172_ABC_sbc_YnjB"/>
    <property type="match status" value="1"/>
</dbReference>
<organism evidence="2 3">
    <name type="scientific">Alkalicoccus saliphilus</name>
    <dbReference type="NCBI Taxonomy" id="200989"/>
    <lineage>
        <taxon>Bacteria</taxon>
        <taxon>Bacillati</taxon>
        <taxon>Bacillota</taxon>
        <taxon>Bacilli</taxon>
        <taxon>Bacillales</taxon>
        <taxon>Bacillaceae</taxon>
        <taxon>Alkalicoccus</taxon>
    </lineage>
</organism>
<dbReference type="OrthoDB" id="3239593at2"/>
<evidence type="ECO:0000313" key="3">
    <source>
        <dbReference type="Proteomes" id="UP000240509"/>
    </source>
</evidence>
<dbReference type="PANTHER" id="PTHR42779:SF1">
    <property type="entry name" value="PROTEIN YNJB"/>
    <property type="match status" value="1"/>
</dbReference>
<dbReference type="AlphaFoldDB" id="A0A2T4U599"/>
<dbReference type="Gene3D" id="3.40.190.10">
    <property type="entry name" value="Periplasmic binding protein-like II"/>
    <property type="match status" value="2"/>
</dbReference>
<gene>
    <name evidence="2" type="ORF">C6Y45_10995</name>
</gene>
<protein>
    <submittedName>
        <fullName evidence="2">ABC transporter substrate-binding protein</fullName>
    </submittedName>
</protein>
<dbReference type="Pfam" id="PF13416">
    <property type="entry name" value="SBP_bac_8"/>
    <property type="match status" value="1"/>
</dbReference>
<sequence>MVKKKFYFIFSGLIFLAACQTADEGESADEIDALLENSWTDIENEAASTEVNLYMWGGDEGINEYIDEWVSPALEEEAAVTLNRIPMDTEEILQRLLTEKRAGRDAGSIDIIWLNGENFKNAKDNDLLAGSFTEELPNFQNYYDTESSAFQLDFGTAVDGMEAPWGQVQFVFHYDETQIDHPPENFQDLKGWIQENPGRFTYPNPSDFTGNAFIRHLLYENADEPSSVYNQPLDEEQMQDPAGQTLDYLEEIQPDLWREGSHYPNSLTELDRLYSNGEVWMTMGYNEARAESLVERGVFPESTRSFVMEPGSIGNTHFLSIPFNSPNMAGALVAINHMLSPEAQLEKMKPSPWGENTPISIDKLDDDMQQKFQEVDRGDTVLPTEKLEESFLPESDASYVGWLEDQWFNEIIQE</sequence>
<dbReference type="PROSITE" id="PS51257">
    <property type="entry name" value="PROKAR_LIPOPROTEIN"/>
    <property type="match status" value="1"/>
</dbReference>
<dbReference type="RefSeq" id="WP_107585264.1">
    <property type="nucleotide sequence ID" value="NZ_PZJJ01000017.1"/>
</dbReference>
<dbReference type="InterPro" id="IPR006059">
    <property type="entry name" value="SBP"/>
</dbReference>
<keyword evidence="3" id="KW-1185">Reference proteome</keyword>
<dbReference type="PANTHER" id="PTHR42779">
    <property type="entry name" value="PROTEIN YNJB"/>
    <property type="match status" value="1"/>
</dbReference>
<dbReference type="Proteomes" id="UP000240509">
    <property type="component" value="Unassembled WGS sequence"/>
</dbReference>